<feature type="transmembrane region" description="Helical" evidence="1">
    <location>
        <begin position="162"/>
        <end position="183"/>
    </location>
</feature>
<gene>
    <name evidence="2" type="ORF">Pla163_14960</name>
</gene>
<dbReference type="AlphaFoldDB" id="A0A518CYT0"/>
<feature type="transmembrane region" description="Helical" evidence="1">
    <location>
        <begin position="134"/>
        <end position="156"/>
    </location>
</feature>
<accession>A0A518CYT0</accession>
<proteinExistence type="predicted"/>
<organism evidence="2 3">
    <name type="scientific">Rohdeia mirabilis</name>
    <dbReference type="NCBI Taxonomy" id="2528008"/>
    <lineage>
        <taxon>Bacteria</taxon>
        <taxon>Pseudomonadati</taxon>
        <taxon>Planctomycetota</taxon>
        <taxon>Planctomycetia</taxon>
        <taxon>Planctomycetia incertae sedis</taxon>
        <taxon>Rohdeia</taxon>
    </lineage>
</organism>
<protein>
    <submittedName>
        <fullName evidence="2">Uncharacterized protein</fullName>
    </submittedName>
</protein>
<dbReference type="EMBL" id="CP036290">
    <property type="protein sequence ID" value="QDU84389.1"/>
    <property type="molecule type" value="Genomic_DNA"/>
</dbReference>
<evidence type="ECO:0000313" key="3">
    <source>
        <dbReference type="Proteomes" id="UP000319342"/>
    </source>
</evidence>
<feature type="transmembrane region" description="Helical" evidence="1">
    <location>
        <begin position="417"/>
        <end position="443"/>
    </location>
</feature>
<keyword evidence="1" id="KW-0472">Membrane</keyword>
<reference evidence="2 3" key="1">
    <citation type="submission" date="2019-02" db="EMBL/GenBank/DDBJ databases">
        <title>Deep-cultivation of Planctomycetes and their phenomic and genomic characterization uncovers novel biology.</title>
        <authorList>
            <person name="Wiegand S."/>
            <person name="Jogler M."/>
            <person name="Boedeker C."/>
            <person name="Pinto D."/>
            <person name="Vollmers J."/>
            <person name="Rivas-Marin E."/>
            <person name="Kohn T."/>
            <person name="Peeters S.H."/>
            <person name="Heuer A."/>
            <person name="Rast P."/>
            <person name="Oberbeckmann S."/>
            <person name="Bunk B."/>
            <person name="Jeske O."/>
            <person name="Meyerdierks A."/>
            <person name="Storesund J.E."/>
            <person name="Kallscheuer N."/>
            <person name="Luecker S."/>
            <person name="Lage O.M."/>
            <person name="Pohl T."/>
            <person name="Merkel B.J."/>
            <person name="Hornburger P."/>
            <person name="Mueller R.-W."/>
            <person name="Bruemmer F."/>
            <person name="Labrenz M."/>
            <person name="Spormann A.M."/>
            <person name="Op den Camp H."/>
            <person name="Overmann J."/>
            <person name="Amann R."/>
            <person name="Jetten M.S.M."/>
            <person name="Mascher T."/>
            <person name="Medema M.H."/>
            <person name="Devos D.P."/>
            <person name="Kaster A.-K."/>
            <person name="Ovreas L."/>
            <person name="Rohde M."/>
            <person name="Galperin M.Y."/>
            <person name="Jogler C."/>
        </authorList>
    </citation>
    <scope>NUCLEOTIDE SEQUENCE [LARGE SCALE GENOMIC DNA]</scope>
    <source>
        <strain evidence="2 3">Pla163</strain>
    </source>
</reference>
<evidence type="ECO:0000256" key="1">
    <source>
        <dbReference type="SAM" id="Phobius"/>
    </source>
</evidence>
<keyword evidence="3" id="KW-1185">Reference proteome</keyword>
<dbReference type="OrthoDB" id="7798170at2"/>
<dbReference type="Proteomes" id="UP000319342">
    <property type="component" value="Chromosome"/>
</dbReference>
<feature type="transmembrane region" description="Helical" evidence="1">
    <location>
        <begin position="87"/>
        <end position="104"/>
    </location>
</feature>
<sequence>MNPGPAPGAASARLPRAALAPRGPVLTRLALLKLRGVVRKQLRRLRTPTGILFAFVGVGLAASWIVSLSFGAMAAGSHGAPVPQPHLVRLLLFMFLVVNVFAHLGQRGLYLQPAELDLLLSAPVSRARILGHRLMCAFGRATAGAVLLGAAASFRVPTATGAFLGALCLTVGLTLLGQGVSLAAAQVERWVPLRLLDVAGKIGVALVAAAFVALALAPPSFDDLNLLELAQSPVLGVLTWPLEPLVATFLAATPGAALSNGLPLLGLMAVFFELLRRWSFDWREVAVTTSGRLGARIARARRLGTGASAANVSRWAARRRIPWVVGRGPLGAVFWRKSASILRRARVTLLFAGLTLALGVGGLLAVTREFEHDTGWAASLLIVFGSVYLTGGLRFDLREDLDRIEELKAWPLSSRRLFLALLVPQITVVGGFLALGCVILTVVGGGGPIPLACALAFLPVFLTGWVATDNLFFLLWPVRIVPGADGMLQDVGRTSILFLCRGVVAGGVLALSALLGWGAFRLSAGSGLGEDLRLLLATPAVLAGLGVWAAVALRLGGRALARFDPSRLES</sequence>
<feature type="transmembrane region" description="Helical" evidence="1">
    <location>
        <begin position="496"/>
        <end position="520"/>
    </location>
</feature>
<feature type="transmembrane region" description="Helical" evidence="1">
    <location>
        <begin position="49"/>
        <end position="75"/>
    </location>
</feature>
<dbReference type="RefSeq" id="WP_145185821.1">
    <property type="nucleotide sequence ID" value="NZ_CP036290.1"/>
</dbReference>
<feature type="transmembrane region" description="Helical" evidence="1">
    <location>
        <begin position="345"/>
        <end position="364"/>
    </location>
</feature>
<feature type="transmembrane region" description="Helical" evidence="1">
    <location>
        <begin position="195"/>
        <end position="217"/>
    </location>
</feature>
<feature type="transmembrane region" description="Helical" evidence="1">
    <location>
        <begin position="449"/>
        <end position="475"/>
    </location>
</feature>
<feature type="transmembrane region" description="Helical" evidence="1">
    <location>
        <begin position="376"/>
        <end position="397"/>
    </location>
</feature>
<keyword evidence="1" id="KW-0812">Transmembrane</keyword>
<evidence type="ECO:0000313" key="2">
    <source>
        <dbReference type="EMBL" id="QDU84389.1"/>
    </source>
</evidence>
<feature type="transmembrane region" description="Helical" evidence="1">
    <location>
        <begin position="532"/>
        <end position="553"/>
    </location>
</feature>
<name>A0A518CYT0_9BACT</name>
<feature type="transmembrane region" description="Helical" evidence="1">
    <location>
        <begin position="245"/>
        <end position="272"/>
    </location>
</feature>
<keyword evidence="1" id="KW-1133">Transmembrane helix</keyword>